<reference evidence="2 3" key="1">
    <citation type="submission" date="2020-09" db="EMBL/GenBank/DDBJ databases">
        <title>De no assembly of potato wild relative species, Solanum commersonii.</title>
        <authorList>
            <person name="Cho K."/>
        </authorList>
    </citation>
    <scope>NUCLEOTIDE SEQUENCE [LARGE SCALE GENOMIC DNA]</scope>
    <source>
        <strain evidence="2">LZ3.2</strain>
        <tissue evidence="2">Leaf</tissue>
    </source>
</reference>
<evidence type="ECO:0000313" key="2">
    <source>
        <dbReference type="EMBL" id="KAG5609591.1"/>
    </source>
</evidence>
<name>A0A9J5ZCD5_SOLCO</name>
<evidence type="ECO:0000313" key="3">
    <source>
        <dbReference type="Proteomes" id="UP000824120"/>
    </source>
</evidence>
<keyword evidence="3" id="KW-1185">Reference proteome</keyword>
<dbReference type="Proteomes" id="UP000824120">
    <property type="component" value="Chromosome 4"/>
</dbReference>
<evidence type="ECO:0000256" key="1">
    <source>
        <dbReference type="SAM" id="MobiDB-lite"/>
    </source>
</evidence>
<dbReference type="AlphaFoldDB" id="A0A9J5ZCD5"/>
<proteinExistence type="predicted"/>
<feature type="region of interest" description="Disordered" evidence="1">
    <location>
        <begin position="1"/>
        <end position="20"/>
    </location>
</feature>
<protein>
    <submittedName>
        <fullName evidence="2">Uncharacterized protein</fullName>
    </submittedName>
</protein>
<sequence>MTRETRNPGATSSTQKANPLLSLARDFELETSNMEVPSPNHWATPKGALEFIFEKANSEKS</sequence>
<dbReference type="EMBL" id="JACXVP010000004">
    <property type="protein sequence ID" value="KAG5609591.1"/>
    <property type="molecule type" value="Genomic_DNA"/>
</dbReference>
<comment type="caution">
    <text evidence="2">The sequence shown here is derived from an EMBL/GenBank/DDBJ whole genome shotgun (WGS) entry which is preliminary data.</text>
</comment>
<accession>A0A9J5ZCD5</accession>
<organism evidence="2 3">
    <name type="scientific">Solanum commersonii</name>
    <name type="common">Commerson's wild potato</name>
    <name type="synonym">Commerson's nightshade</name>
    <dbReference type="NCBI Taxonomy" id="4109"/>
    <lineage>
        <taxon>Eukaryota</taxon>
        <taxon>Viridiplantae</taxon>
        <taxon>Streptophyta</taxon>
        <taxon>Embryophyta</taxon>
        <taxon>Tracheophyta</taxon>
        <taxon>Spermatophyta</taxon>
        <taxon>Magnoliopsida</taxon>
        <taxon>eudicotyledons</taxon>
        <taxon>Gunneridae</taxon>
        <taxon>Pentapetalae</taxon>
        <taxon>asterids</taxon>
        <taxon>lamiids</taxon>
        <taxon>Solanales</taxon>
        <taxon>Solanaceae</taxon>
        <taxon>Solanoideae</taxon>
        <taxon>Solaneae</taxon>
        <taxon>Solanum</taxon>
    </lineage>
</organism>
<gene>
    <name evidence="2" type="ORF">H5410_020872</name>
</gene>
<feature type="compositionally biased region" description="Polar residues" evidence="1">
    <location>
        <begin position="8"/>
        <end position="17"/>
    </location>
</feature>